<gene>
    <name evidence="2" type="ORF">SAMN05216469_11584</name>
</gene>
<dbReference type="SMART" id="SM00860">
    <property type="entry name" value="SMI1_KNR4"/>
    <property type="match status" value="1"/>
</dbReference>
<dbReference type="InterPro" id="IPR037883">
    <property type="entry name" value="Knr4/Smi1-like_sf"/>
</dbReference>
<proteinExistence type="predicted"/>
<protein>
    <submittedName>
        <fullName evidence="2">SMI1-KNR4 cell-wall</fullName>
    </submittedName>
</protein>
<dbReference type="SUPFAM" id="SSF160631">
    <property type="entry name" value="SMI1/KNR4-like"/>
    <property type="match status" value="1"/>
</dbReference>
<dbReference type="EMBL" id="FOAT01000015">
    <property type="protein sequence ID" value="SEL23471.1"/>
    <property type="molecule type" value="Genomic_DNA"/>
</dbReference>
<reference evidence="2 3" key="1">
    <citation type="submission" date="2016-10" db="EMBL/GenBank/DDBJ databases">
        <authorList>
            <person name="de Groot N.N."/>
        </authorList>
    </citation>
    <scope>NUCLEOTIDE SEQUENCE [LARGE SCALE GENOMIC DNA]</scope>
    <source>
        <strain evidence="2 3">KH2T6</strain>
    </source>
</reference>
<sequence length="143" mass="16680">MNWVRIKPLLSEQLIIEFENEAGYLFSAEFKEVIKIYNGASPESKKFRYKQGNSIVSRVFNNLLSFNKDDRTNIWRTNQIIHNVWGENGELDQYVVFANDPFGNKICFDKTNDHIVFIDHETLSIEHVADSFSEFIAGLKEIE</sequence>
<dbReference type="Proteomes" id="UP000186015">
    <property type="component" value="Unassembled WGS sequence"/>
</dbReference>
<dbReference type="AlphaFoldDB" id="A0A1H7NJE5"/>
<accession>A0A1H7NJE5</accession>
<organism evidence="2 3">
    <name type="scientific">Ruminococcus albus</name>
    <dbReference type="NCBI Taxonomy" id="1264"/>
    <lineage>
        <taxon>Bacteria</taxon>
        <taxon>Bacillati</taxon>
        <taxon>Bacillota</taxon>
        <taxon>Clostridia</taxon>
        <taxon>Eubacteriales</taxon>
        <taxon>Oscillospiraceae</taxon>
        <taxon>Ruminococcus</taxon>
    </lineage>
</organism>
<evidence type="ECO:0000259" key="1">
    <source>
        <dbReference type="SMART" id="SM00860"/>
    </source>
</evidence>
<dbReference type="InterPro" id="IPR018958">
    <property type="entry name" value="Knr4/Smi1-like_dom"/>
</dbReference>
<dbReference type="Gene3D" id="3.40.1580.10">
    <property type="entry name" value="SMI1/KNR4-like"/>
    <property type="match status" value="1"/>
</dbReference>
<name>A0A1H7NJE5_RUMAL</name>
<dbReference type="Pfam" id="PF14568">
    <property type="entry name" value="SUKH_6"/>
    <property type="match status" value="1"/>
</dbReference>
<dbReference type="RefSeq" id="WP_074835045.1">
    <property type="nucleotide sequence ID" value="NZ_FOAT01000015.1"/>
</dbReference>
<feature type="domain" description="Knr4/Smi1-like" evidence="1">
    <location>
        <begin position="9"/>
        <end position="138"/>
    </location>
</feature>
<evidence type="ECO:0000313" key="2">
    <source>
        <dbReference type="EMBL" id="SEL23471.1"/>
    </source>
</evidence>
<evidence type="ECO:0000313" key="3">
    <source>
        <dbReference type="Proteomes" id="UP000186015"/>
    </source>
</evidence>
<dbReference type="OrthoDB" id="8657476at2"/>